<accession>A0A090MCY0</accession>
<dbReference type="RefSeq" id="XP_022840097.1">
    <property type="nucleotide sequence ID" value="XM_022982877.1"/>
</dbReference>
<feature type="compositionally biased region" description="Basic and acidic residues" evidence="2">
    <location>
        <begin position="16"/>
        <end position="26"/>
    </location>
</feature>
<evidence type="ECO:0000313" key="3">
    <source>
        <dbReference type="EMBL" id="CEF99894.1"/>
    </source>
</evidence>
<dbReference type="EMBL" id="CAID01000012">
    <property type="protein sequence ID" value="CEF99894.1"/>
    <property type="molecule type" value="Genomic_DNA"/>
</dbReference>
<evidence type="ECO:0000256" key="1">
    <source>
        <dbReference type="SAM" id="Coils"/>
    </source>
</evidence>
<protein>
    <submittedName>
        <fullName evidence="3">Unnamed product</fullName>
    </submittedName>
</protein>
<dbReference type="Proteomes" id="UP000009170">
    <property type="component" value="Unassembled WGS sequence"/>
</dbReference>
<keyword evidence="4" id="KW-1185">Reference proteome</keyword>
<dbReference type="AlphaFoldDB" id="A0A090MCY0"/>
<reference evidence="4" key="1">
    <citation type="journal article" date="2006" name="Proc. Natl. Acad. Sci. U.S.A.">
        <title>Genome analysis of the smallest free-living eukaryote Ostreococcus tauri unveils many unique features.</title>
        <authorList>
            <person name="Derelle E."/>
            <person name="Ferraz C."/>
            <person name="Rombauts S."/>
            <person name="Rouze P."/>
            <person name="Worden A.Z."/>
            <person name="Robbens S."/>
            <person name="Partensky F."/>
            <person name="Degroeve S."/>
            <person name="Echeynie S."/>
            <person name="Cooke R."/>
            <person name="Saeys Y."/>
            <person name="Wuyts J."/>
            <person name="Jabbari K."/>
            <person name="Bowler C."/>
            <person name="Panaud O."/>
            <person name="Piegu B."/>
            <person name="Ball S.G."/>
            <person name="Ral J.-P."/>
            <person name="Bouget F.-Y."/>
            <person name="Piganeau G."/>
            <person name="De Baets B."/>
            <person name="Picard A."/>
            <person name="Delseny M."/>
            <person name="Demaille J."/>
            <person name="Van de Peer Y."/>
            <person name="Moreau H."/>
        </authorList>
    </citation>
    <scope>NUCLEOTIDE SEQUENCE [LARGE SCALE GENOMIC DNA]</scope>
    <source>
        <strain evidence="4">OTTH 0595 / CCAP 157/2 / RCC745</strain>
    </source>
</reference>
<organism evidence="3 4">
    <name type="scientific">Ostreococcus tauri</name>
    <name type="common">Marine green alga</name>
    <dbReference type="NCBI Taxonomy" id="70448"/>
    <lineage>
        <taxon>Eukaryota</taxon>
        <taxon>Viridiplantae</taxon>
        <taxon>Chlorophyta</taxon>
        <taxon>Mamiellophyceae</taxon>
        <taxon>Mamiellales</taxon>
        <taxon>Bathycoccaceae</taxon>
        <taxon>Ostreococcus</taxon>
    </lineage>
</organism>
<comment type="caution">
    <text evidence="3">The sequence shown here is derived from an EMBL/GenBank/DDBJ whole genome shotgun (WGS) entry which is preliminary data.</text>
</comment>
<name>A0A090MCY0_OSTTA</name>
<evidence type="ECO:0000256" key="2">
    <source>
        <dbReference type="SAM" id="MobiDB-lite"/>
    </source>
</evidence>
<dbReference type="InParanoid" id="A0A090MCY0"/>
<feature type="compositionally biased region" description="Acidic residues" evidence="2">
    <location>
        <begin position="302"/>
        <end position="312"/>
    </location>
</feature>
<gene>
    <name evidence="3" type="ORF">OT_ostta12g01840</name>
</gene>
<keyword evidence="1" id="KW-0175">Coiled coil</keyword>
<feature type="region of interest" description="Disordered" evidence="2">
    <location>
        <begin position="1"/>
        <end position="28"/>
    </location>
</feature>
<proteinExistence type="predicted"/>
<dbReference type="KEGG" id="ota:OT_ostta12g01840"/>
<dbReference type="STRING" id="70448.A0A090MCY0"/>
<feature type="coiled-coil region" evidence="1">
    <location>
        <begin position="104"/>
        <end position="131"/>
    </location>
</feature>
<evidence type="ECO:0000313" key="4">
    <source>
        <dbReference type="Proteomes" id="UP000009170"/>
    </source>
</evidence>
<sequence length="404" mass="44549">MPDRSHRARLGAPRVRTRDATRDRPRVARSLARVASRAAVVASSAVYTDTDVTHTRRATHIAPRRATTTTTTTTTTADDAAVILHLRARACELEIDAAATARALERARDDRASALEALDDARARAARSERARRVENAALLERFEALATRVADAEASARRGGGDENSLAEAAALRTALETAHRELGEAQVDAGRVKVLEREVSEARRGAREARERAERVAEETRRRLEEAQRRARALEASTNEAKRALGEVLGGYFDHGADEEDVPLAVFVRRAVDALEEARASASARNAEARRNASKKSMNDDEDDEERELEAETEAALTEALGAARRWKSTAERERASREALEDELAALASEVKSSRALISRLRTEKEDADRHALDVERVIETLADRVRSLEKATDRTVFIDE</sequence>
<reference evidence="3 4" key="2">
    <citation type="journal article" date="2014" name="BMC Genomics">
        <title>An improved genome of the model marine alga Ostreococcus tauri unfolds by assessing Illumina de novo assemblies.</title>
        <authorList>
            <person name="Blanc-Mathieu R."/>
            <person name="Verhelst B."/>
            <person name="Derelle E."/>
            <person name="Rombauts S."/>
            <person name="Bouget F.Y."/>
            <person name="Carre I."/>
            <person name="Chateau A."/>
            <person name="Eyre-Walker A."/>
            <person name="Grimsley N."/>
            <person name="Moreau H."/>
            <person name="Piegu B."/>
            <person name="Rivals E."/>
            <person name="Schackwitz W."/>
            <person name="Van de Peer Y."/>
            <person name="Piganeau G."/>
        </authorList>
    </citation>
    <scope>NUCLEOTIDE SEQUENCE [LARGE SCALE GENOMIC DNA]</scope>
    <source>
        <strain evidence="4">OTTH 0595 / CCAP 157/2 / RCC745</strain>
    </source>
</reference>
<dbReference type="GeneID" id="34946299"/>
<feature type="region of interest" description="Disordered" evidence="2">
    <location>
        <begin position="282"/>
        <end position="312"/>
    </location>
</feature>
<feature type="coiled-coil region" evidence="1">
    <location>
        <begin position="194"/>
        <end position="246"/>
    </location>
</feature>